<keyword evidence="2" id="KW-1185">Reference proteome</keyword>
<evidence type="ECO:0000313" key="2">
    <source>
        <dbReference type="Proteomes" id="UP001500064"/>
    </source>
</evidence>
<dbReference type="Proteomes" id="UP001500064">
    <property type="component" value="Unassembled WGS sequence"/>
</dbReference>
<comment type="caution">
    <text evidence="1">The sequence shown here is derived from an EMBL/GenBank/DDBJ whole genome shotgun (WGS) entry which is preliminary data.</text>
</comment>
<dbReference type="InterPro" id="IPR046632">
    <property type="entry name" value="DUF6744"/>
</dbReference>
<reference evidence="1 2" key="1">
    <citation type="journal article" date="2019" name="Int. J. Syst. Evol. Microbiol.">
        <title>The Global Catalogue of Microorganisms (GCM) 10K type strain sequencing project: providing services to taxonomists for standard genome sequencing and annotation.</title>
        <authorList>
            <consortium name="The Broad Institute Genomics Platform"/>
            <consortium name="The Broad Institute Genome Sequencing Center for Infectious Disease"/>
            <person name="Wu L."/>
            <person name="Ma J."/>
        </authorList>
    </citation>
    <scope>NUCLEOTIDE SEQUENCE [LARGE SCALE GENOMIC DNA]</scope>
    <source>
        <strain evidence="1 2">JCM 13929</strain>
    </source>
</reference>
<gene>
    <name evidence="1" type="ORF">GCM10009733_008070</name>
</gene>
<dbReference type="EMBL" id="BAAAMU010000003">
    <property type="protein sequence ID" value="GAA1614262.1"/>
    <property type="molecule type" value="Genomic_DNA"/>
</dbReference>
<proteinExistence type="predicted"/>
<name>A0ABN2ERL5_9ACTN</name>
<evidence type="ECO:0000313" key="1">
    <source>
        <dbReference type="EMBL" id="GAA1614262.1"/>
    </source>
</evidence>
<protein>
    <submittedName>
        <fullName evidence="1">Uncharacterized protein</fullName>
    </submittedName>
</protein>
<organism evidence="1 2">
    <name type="scientific">Nonomuraea maheshkhaliensis</name>
    <dbReference type="NCBI Taxonomy" id="419590"/>
    <lineage>
        <taxon>Bacteria</taxon>
        <taxon>Bacillati</taxon>
        <taxon>Actinomycetota</taxon>
        <taxon>Actinomycetes</taxon>
        <taxon>Streptosporangiales</taxon>
        <taxon>Streptosporangiaceae</taxon>
        <taxon>Nonomuraea</taxon>
    </lineage>
</organism>
<dbReference type="RefSeq" id="WP_346101475.1">
    <property type="nucleotide sequence ID" value="NZ_BAAAMU010000003.1"/>
</dbReference>
<dbReference type="Pfam" id="PF20529">
    <property type="entry name" value="DUF6744"/>
    <property type="match status" value="1"/>
</dbReference>
<accession>A0ABN2ERL5</accession>
<sequence length="341" mass="38859">MTISPPSARRTGISPWEVRQDFDAYTSTMDDDQSPLLGHLVLYSVFAGRVTVDDMKWWFRDLNLDAAFLPAPIRPVDAFDTVTGSRGVRRTYSLGSASATLMIRHVTRDARQVVRHLVREVRDERETRLHYDAGLAECVFLRDKTRGAGPGAGILSIRSDREAIGHLSEVDRRQVYEVLEELEDSFRHHCVYLTADRLRSHIRSYIEALSAIRIHNTRGAYFVHREHARTVMALRALVSRMGDGSRLTPIPLADQQEMREMIITSFTTKAQNDLHKLGMDIALAQREHQSDSEIRKLHRRYQALRTATAEHSSLLRTTLDDTNAALDLVQHQLRVLLTPTT</sequence>